<accession>A0ABX8EMB8</accession>
<dbReference type="RefSeq" id="WP_214057010.1">
    <property type="nucleotide sequence ID" value="NZ_BAAAHS010000132.1"/>
</dbReference>
<keyword evidence="2" id="KW-0732">Signal</keyword>
<dbReference type="Proteomes" id="UP000679307">
    <property type="component" value="Chromosome"/>
</dbReference>
<evidence type="ECO:0000256" key="1">
    <source>
        <dbReference type="SAM" id="MobiDB-lite"/>
    </source>
</evidence>
<feature type="signal peptide" evidence="2">
    <location>
        <begin position="1"/>
        <end position="21"/>
    </location>
</feature>
<dbReference type="EMBL" id="CP075371">
    <property type="protein sequence ID" value="QVT81669.1"/>
    <property type="molecule type" value="Genomic_DNA"/>
</dbReference>
<name>A0ABX8EMB8_9ACTN</name>
<proteinExistence type="predicted"/>
<protein>
    <submittedName>
        <fullName evidence="3">Uncharacterized protein</fullName>
    </submittedName>
</protein>
<feature type="region of interest" description="Disordered" evidence="1">
    <location>
        <begin position="170"/>
        <end position="192"/>
    </location>
</feature>
<gene>
    <name evidence="3" type="ORF">ENKNEFLB_04083</name>
</gene>
<organism evidence="3 4">
    <name type="scientific">Nocardioides aquaticus</name>
    <dbReference type="NCBI Taxonomy" id="160826"/>
    <lineage>
        <taxon>Bacteria</taxon>
        <taxon>Bacillati</taxon>
        <taxon>Actinomycetota</taxon>
        <taxon>Actinomycetes</taxon>
        <taxon>Propionibacteriales</taxon>
        <taxon>Nocardioidaceae</taxon>
        <taxon>Nocardioides</taxon>
    </lineage>
</organism>
<sequence>MRAAPSLTAALAGSLLLPVVAAGPSGAAEVVSTSSDQRGDVSIARDVPGLSDRNRRSIDLSGLEVRRTAAGGLRLAADLARLAPADARWDQLLVVRLRDRDEDGSTRIFVTSVPGQAPSVASRTTDDAGTEVTCEVGVVRAERSATVVARVPAACAAPARARGTLQVVTTRTGEDQRPWSGDQLRVRPLRPV</sequence>
<evidence type="ECO:0000313" key="4">
    <source>
        <dbReference type="Proteomes" id="UP000679307"/>
    </source>
</evidence>
<feature type="chain" id="PRO_5046444991" evidence="2">
    <location>
        <begin position="22"/>
        <end position="192"/>
    </location>
</feature>
<evidence type="ECO:0000313" key="3">
    <source>
        <dbReference type="EMBL" id="QVT81669.1"/>
    </source>
</evidence>
<reference evidence="3 4" key="1">
    <citation type="submission" date="2021-05" db="EMBL/GenBank/DDBJ databases">
        <title>Complete genome of Nocardioides aquaticus KCTC 9944T isolated from meromictic and hypersaline Ekho Lake, Antarctica.</title>
        <authorList>
            <person name="Hwang K."/>
            <person name="Kim K.M."/>
            <person name="Choe H."/>
        </authorList>
    </citation>
    <scope>NUCLEOTIDE SEQUENCE [LARGE SCALE GENOMIC DNA]</scope>
    <source>
        <strain evidence="3 4">KCTC 9944</strain>
    </source>
</reference>
<evidence type="ECO:0000256" key="2">
    <source>
        <dbReference type="SAM" id="SignalP"/>
    </source>
</evidence>
<keyword evidence="4" id="KW-1185">Reference proteome</keyword>